<keyword evidence="2" id="KW-1185">Reference proteome</keyword>
<sequence>MLYQVLMETNNAGAPQAWYVYSMGLIGREDAAGNYQMYHYDLRDNTMDLTSAHGQVTNMYDERRYKPAPF</sequence>
<gene>
    <name evidence="1" type="ORF">AR543_05940</name>
</gene>
<reference evidence="1 2" key="2">
    <citation type="journal article" date="2016" name="Int. J. Syst. Evol. Microbiol.">
        <title>Paenibacillus bovis sp. nov., isolated from raw yak (Bos grunniens) milk.</title>
        <authorList>
            <person name="Gao C."/>
            <person name="Han J."/>
            <person name="Liu Z."/>
            <person name="Xu X."/>
            <person name="Hang F."/>
            <person name="Wu Z."/>
        </authorList>
    </citation>
    <scope>NUCLEOTIDE SEQUENCE [LARGE SCALE GENOMIC DNA]</scope>
    <source>
        <strain evidence="1 2">BD3526</strain>
    </source>
</reference>
<accession>A0A172ZEK5</accession>
<dbReference type="Proteomes" id="UP000078148">
    <property type="component" value="Chromosome"/>
</dbReference>
<dbReference type="KEGG" id="pbv:AR543_05940"/>
<reference evidence="2" key="1">
    <citation type="submission" date="2015-10" db="EMBL/GenBank/DDBJ databases">
        <title>Genome of Paenibacillus bovis sp. nov.</title>
        <authorList>
            <person name="Wu Z."/>
            <person name="Gao C."/>
            <person name="Liu Z."/>
            <person name="Zheng H."/>
        </authorList>
    </citation>
    <scope>NUCLEOTIDE SEQUENCE [LARGE SCALE GENOMIC DNA]</scope>
    <source>
        <strain evidence="2">BD3526</strain>
    </source>
</reference>
<dbReference type="AlphaFoldDB" id="A0A172ZEK5"/>
<evidence type="ECO:0000313" key="2">
    <source>
        <dbReference type="Proteomes" id="UP000078148"/>
    </source>
</evidence>
<proteinExistence type="predicted"/>
<name>A0A172ZEK5_9BACL</name>
<dbReference type="STRING" id="1616788.AR543_05940"/>
<organism evidence="1 2">
    <name type="scientific">Paenibacillus bovis</name>
    <dbReference type="NCBI Taxonomy" id="1616788"/>
    <lineage>
        <taxon>Bacteria</taxon>
        <taxon>Bacillati</taxon>
        <taxon>Bacillota</taxon>
        <taxon>Bacilli</taxon>
        <taxon>Bacillales</taxon>
        <taxon>Paenibacillaceae</taxon>
        <taxon>Paenibacillus</taxon>
    </lineage>
</organism>
<protein>
    <submittedName>
        <fullName evidence="1">Uncharacterized protein</fullName>
    </submittedName>
</protein>
<evidence type="ECO:0000313" key="1">
    <source>
        <dbReference type="EMBL" id="ANF95590.1"/>
    </source>
</evidence>
<dbReference type="EMBL" id="CP013023">
    <property type="protein sequence ID" value="ANF95590.1"/>
    <property type="molecule type" value="Genomic_DNA"/>
</dbReference>